<keyword evidence="6" id="KW-1185">Reference proteome</keyword>
<dbReference type="GeneID" id="36336540"/>
<name>U6J4M2_ECHGR</name>
<dbReference type="RefSeq" id="XP_024355477.1">
    <property type="nucleotide sequence ID" value="XM_024490074.1"/>
</dbReference>
<evidence type="ECO:0000313" key="8">
    <source>
        <dbReference type="WBParaSite" id="EgrG_001009600"/>
    </source>
</evidence>
<dbReference type="OrthoDB" id="6249602at2759"/>
<reference evidence="4" key="3">
    <citation type="submission" date="2014-06" db="EMBL/GenBank/DDBJ databases">
        <authorList>
            <person name="Aslett M."/>
        </authorList>
    </citation>
    <scope>NUCLEOTIDE SEQUENCE</scope>
</reference>
<evidence type="ECO:0000256" key="1">
    <source>
        <dbReference type="SAM" id="Coils"/>
    </source>
</evidence>
<dbReference type="CTD" id="36336540"/>
<evidence type="ECO:0000313" key="7">
    <source>
        <dbReference type="Proteomes" id="UP000492820"/>
    </source>
</evidence>
<dbReference type="AlphaFoldDB" id="U6J4M2"/>
<dbReference type="InterPro" id="IPR025259">
    <property type="entry name" value="CCDC34/181"/>
</dbReference>
<evidence type="ECO:0000313" key="5">
    <source>
        <dbReference type="EMBL" id="EUB64281.1"/>
    </source>
</evidence>
<feature type="domain" description="Coiled-coil" evidence="3">
    <location>
        <begin position="145"/>
        <end position="327"/>
    </location>
</feature>
<dbReference type="OMA" id="EWIENKN"/>
<dbReference type="PANTHER" id="PTHR23247">
    <property type="entry name" value="NY-REN-41 ANTIGEN L15 -RELATED"/>
    <property type="match status" value="1"/>
</dbReference>
<dbReference type="EMBL" id="APAU02000003">
    <property type="protein sequence ID" value="EUB64281.1"/>
    <property type="molecule type" value="Genomic_DNA"/>
</dbReference>
<feature type="region of interest" description="Disordered" evidence="2">
    <location>
        <begin position="100"/>
        <end position="135"/>
    </location>
</feature>
<evidence type="ECO:0000259" key="3">
    <source>
        <dbReference type="Pfam" id="PF13904"/>
    </source>
</evidence>
<reference evidence="5 6" key="1">
    <citation type="journal article" date="2013" name="Nat. Genet.">
        <title>The genome of the hydatid tapeworm Echinococcus granulosus.</title>
        <authorList>
            <person name="Zheng H."/>
            <person name="Zhang W."/>
            <person name="Zhang L."/>
            <person name="Zhang Z."/>
            <person name="Li J."/>
            <person name="Lu G."/>
            <person name="Zhu Y."/>
            <person name="Wang Y."/>
            <person name="Huang Y."/>
            <person name="Liu J."/>
            <person name="Kang H."/>
            <person name="Chen J."/>
            <person name="Wang L."/>
            <person name="Chen A."/>
            <person name="Yu S."/>
            <person name="Gao Z."/>
            <person name="Jin L."/>
            <person name="Gu W."/>
            <person name="Wang Z."/>
            <person name="Zhao L."/>
            <person name="Shi B."/>
            <person name="Wen H."/>
            <person name="Lin R."/>
            <person name="Jones M.K."/>
            <person name="Brejova B."/>
            <person name="Vinar T."/>
            <person name="Zhao G."/>
            <person name="McManus D.P."/>
            <person name="Chen Z."/>
            <person name="Zhou Y."/>
            <person name="Wang S."/>
        </authorList>
    </citation>
    <scope>NUCLEOTIDE SEQUENCE [LARGE SCALE GENOMIC DNA]</scope>
</reference>
<evidence type="ECO:0000313" key="4">
    <source>
        <dbReference type="EMBL" id="CDS17348.1"/>
    </source>
</evidence>
<proteinExistence type="predicted"/>
<feature type="coiled-coil region" evidence="1">
    <location>
        <begin position="152"/>
        <end position="259"/>
    </location>
</feature>
<dbReference type="Pfam" id="PF13904">
    <property type="entry name" value="CCDC34"/>
    <property type="match status" value="1"/>
</dbReference>
<dbReference type="Proteomes" id="UP000019149">
    <property type="component" value="Unassembled WGS sequence"/>
</dbReference>
<evidence type="ECO:0000256" key="2">
    <source>
        <dbReference type="SAM" id="MobiDB-lite"/>
    </source>
</evidence>
<sequence length="329" mass="38332">MDANVIHHTAESNDSIQSLFSDISLTNLELSYPSTDDDVLSGANRINRKVSRLSEASKSRMRRHLSAYSGRKMNYLDNNSDESHAHLIRTHLMAPYIRKTSSKVVPPQDAPSLNSHNDALASSLSDSPGDRNNNGVHLLSLQKRLTPWERWMAKKEADRDKATLELTKLKAQNESKRQLEEQKRLERKRIEKAKVQEWIENKNMDAMKQKKLAEIARLEQKAEATKKKAQQIRAKERYQEWLNRKRQEEQAESRRYEEERYVRELAQQEKRRQAEASFQAWLRSHKVSATAANRRSPHSYCIADGMLIKYFDRTSAPEPEFFNKKGWIS</sequence>
<accession>U6J4M2</accession>
<dbReference type="WBParaSite" id="EgrG_001009600">
    <property type="protein sequence ID" value="EgrG_001009600"/>
    <property type="gene ID" value="EgrG_001009600"/>
</dbReference>
<reference evidence="8" key="4">
    <citation type="submission" date="2020-10" db="UniProtKB">
        <authorList>
            <consortium name="WormBaseParasite"/>
        </authorList>
    </citation>
    <scope>IDENTIFICATION</scope>
</reference>
<organism evidence="5 6">
    <name type="scientific">Echinococcus granulosus</name>
    <name type="common">Hydatid tapeworm</name>
    <dbReference type="NCBI Taxonomy" id="6210"/>
    <lineage>
        <taxon>Eukaryota</taxon>
        <taxon>Metazoa</taxon>
        <taxon>Spiralia</taxon>
        <taxon>Lophotrochozoa</taxon>
        <taxon>Platyhelminthes</taxon>
        <taxon>Cestoda</taxon>
        <taxon>Eucestoda</taxon>
        <taxon>Cyclophyllidea</taxon>
        <taxon>Taeniidae</taxon>
        <taxon>Echinococcus</taxon>
        <taxon>Echinococcus granulosus group</taxon>
    </lineage>
</organism>
<reference evidence="4 7" key="2">
    <citation type="journal article" date="2013" name="Nature">
        <title>The genomes of four tapeworm species reveal adaptations to parasitism.</title>
        <authorList>
            <person name="Tsai I.J."/>
            <person name="Zarowiecki M."/>
            <person name="Holroyd N."/>
            <person name="Garciarrubio A."/>
            <person name="Sanchez-Flores A."/>
            <person name="Brooks K.L."/>
            <person name="Tracey A."/>
            <person name="Bobes R.J."/>
            <person name="Fragoso G."/>
            <person name="Sciutto E."/>
            <person name="Aslett M."/>
            <person name="Beasley H."/>
            <person name="Bennett H.M."/>
            <person name="Cai J."/>
            <person name="Camicia F."/>
            <person name="Clark R."/>
            <person name="Cucher M."/>
            <person name="De Silva N."/>
            <person name="Day T.A."/>
            <person name="Deplazes P."/>
            <person name="Estrada K."/>
            <person name="Fernandez C."/>
            <person name="Holland P.W."/>
            <person name="Hou J."/>
            <person name="Hu S."/>
            <person name="Huckvale T."/>
            <person name="Hung S.S."/>
            <person name="Kamenetzky L."/>
            <person name="Keane J.A."/>
            <person name="Kiss F."/>
            <person name="Koziol U."/>
            <person name="Lambert O."/>
            <person name="Liu K."/>
            <person name="Luo X."/>
            <person name="Luo Y."/>
            <person name="Macchiaroli N."/>
            <person name="Nichol S."/>
            <person name="Paps J."/>
            <person name="Parkinson J."/>
            <person name="Pouchkina-Stantcheva N."/>
            <person name="Riddiford N."/>
            <person name="Rosenzvit M."/>
            <person name="Salinas G."/>
            <person name="Wasmuth J.D."/>
            <person name="Zamanian M."/>
            <person name="Zheng Y."/>
            <person name="Cai X."/>
            <person name="Soberon X."/>
            <person name="Olson P.D."/>
            <person name="Laclette J.P."/>
            <person name="Brehm K."/>
            <person name="Berriman M."/>
            <person name="Garciarrubio A."/>
            <person name="Bobes R.J."/>
            <person name="Fragoso G."/>
            <person name="Sanchez-Flores A."/>
            <person name="Estrada K."/>
            <person name="Cevallos M.A."/>
            <person name="Morett E."/>
            <person name="Gonzalez V."/>
            <person name="Portillo T."/>
            <person name="Ochoa-Leyva A."/>
            <person name="Jose M.V."/>
            <person name="Sciutto E."/>
            <person name="Landa A."/>
            <person name="Jimenez L."/>
            <person name="Valdes V."/>
            <person name="Carrero J.C."/>
            <person name="Larralde C."/>
            <person name="Morales-Montor J."/>
            <person name="Limon-Lason J."/>
            <person name="Soberon X."/>
            <person name="Laclette J.P."/>
        </authorList>
    </citation>
    <scope>NUCLEOTIDE SEQUENCE [LARGE SCALE GENOMIC DNA]</scope>
</reference>
<evidence type="ECO:0000313" key="6">
    <source>
        <dbReference type="Proteomes" id="UP000019149"/>
    </source>
</evidence>
<dbReference type="EMBL" id="LK028577">
    <property type="protein sequence ID" value="CDS17348.1"/>
    <property type="molecule type" value="Genomic_DNA"/>
</dbReference>
<feature type="compositionally biased region" description="Polar residues" evidence="2">
    <location>
        <begin position="111"/>
        <end position="135"/>
    </location>
</feature>
<protein>
    <submittedName>
        <fullName evidence="4">Coiled coil domain containing protein 34</fullName>
    </submittedName>
    <submittedName>
        <fullName evidence="5">Coiled-coil domain-containing protein</fullName>
    </submittedName>
</protein>
<dbReference type="STRING" id="6210.U6J4M2"/>
<dbReference type="KEGG" id="egl:EGR_00825"/>
<dbReference type="Proteomes" id="UP000492820">
    <property type="component" value="Unassembled WGS sequence"/>
</dbReference>
<dbReference type="InterPro" id="IPR045323">
    <property type="entry name" value="CCDC34"/>
</dbReference>
<gene>
    <name evidence="5 8" type="ORF">EGR_00825</name>
    <name evidence="4" type="ORF">EgrG_001009600</name>
</gene>
<keyword evidence="1" id="KW-0175">Coiled coil</keyword>
<dbReference type="PANTHER" id="PTHR23247:SF2">
    <property type="entry name" value="COILED-COIL DOMAIN-CONTAINING PROTEIN 34"/>
    <property type="match status" value="1"/>
</dbReference>